<dbReference type="Proteomes" id="UP001610444">
    <property type="component" value="Unassembled WGS sequence"/>
</dbReference>
<dbReference type="EMBL" id="JBFXLR010000007">
    <property type="protein sequence ID" value="KAL2856751.1"/>
    <property type="molecule type" value="Genomic_DNA"/>
</dbReference>
<evidence type="ECO:0000313" key="1">
    <source>
        <dbReference type="EMBL" id="KAL2856751.1"/>
    </source>
</evidence>
<protein>
    <submittedName>
        <fullName evidence="1">Isoprenoid synthase domain-containing protein</fullName>
    </submittedName>
</protein>
<dbReference type="Pfam" id="PF19086">
    <property type="entry name" value="Terpene_syn_C_2"/>
    <property type="match status" value="1"/>
</dbReference>
<dbReference type="InterPro" id="IPR008949">
    <property type="entry name" value="Isoprenoid_synthase_dom_sf"/>
</dbReference>
<comment type="caution">
    <text evidence="1">The sequence shown here is derived from an EMBL/GenBank/DDBJ whole genome shotgun (WGS) entry which is preliminary data.</text>
</comment>
<name>A0ABR4KWZ1_9EURO</name>
<accession>A0ABR4KWZ1</accession>
<reference evidence="1 2" key="1">
    <citation type="submission" date="2024-07" db="EMBL/GenBank/DDBJ databases">
        <title>Section-level genome sequencing and comparative genomics of Aspergillus sections Usti and Cavernicolus.</title>
        <authorList>
            <consortium name="Lawrence Berkeley National Laboratory"/>
            <person name="Nybo J.L."/>
            <person name="Vesth T.C."/>
            <person name="Theobald S."/>
            <person name="Frisvad J.C."/>
            <person name="Larsen T.O."/>
            <person name="Kjaerboelling I."/>
            <person name="Rothschild-Mancinelli K."/>
            <person name="Lyhne E.K."/>
            <person name="Kogle M.E."/>
            <person name="Barry K."/>
            <person name="Clum A."/>
            <person name="Na H."/>
            <person name="Ledsgaard L."/>
            <person name="Lin J."/>
            <person name="Lipzen A."/>
            <person name="Kuo A."/>
            <person name="Riley R."/>
            <person name="Mondo S."/>
            <person name="LaButti K."/>
            <person name="Haridas S."/>
            <person name="Pangalinan J."/>
            <person name="Salamov A.A."/>
            <person name="Simmons B.A."/>
            <person name="Magnuson J.K."/>
            <person name="Chen J."/>
            <person name="Drula E."/>
            <person name="Henrissat B."/>
            <person name="Wiebenga A."/>
            <person name="Lubbers R.J."/>
            <person name="Gomes A.C."/>
            <person name="Macurrencykelacurrency M.R."/>
            <person name="Stajich J."/>
            <person name="Grigoriev I.V."/>
            <person name="Mortensen U.H."/>
            <person name="De vries R.P."/>
            <person name="Baker S.E."/>
            <person name="Andersen M.R."/>
        </authorList>
    </citation>
    <scope>NUCLEOTIDE SEQUENCE [LARGE SCALE GENOMIC DNA]</scope>
    <source>
        <strain evidence="1 2">CBS 756.74</strain>
    </source>
</reference>
<dbReference type="SUPFAM" id="SSF48576">
    <property type="entry name" value="Terpenoid synthases"/>
    <property type="match status" value="1"/>
</dbReference>
<gene>
    <name evidence="1" type="ORF">BJX68DRAFT_229417</name>
</gene>
<organism evidence="1 2">
    <name type="scientific">Aspergillus pseudodeflectus</name>
    <dbReference type="NCBI Taxonomy" id="176178"/>
    <lineage>
        <taxon>Eukaryota</taxon>
        <taxon>Fungi</taxon>
        <taxon>Dikarya</taxon>
        <taxon>Ascomycota</taxon>
        <taxon>Pezizomycotina</taxon>
        <taxon>Eurotiomycetes</taxon>
        <taxon>Eurotiomycetidae</taxon>
        <taxon>Eurotiales</taxon>
        <taxon>Aspergillaceae</taxon>
        <taxon>Aspergillus</taxon>
        <taxon>Aspergillus subgen. Nidulantes</taxon>
    </lineage>
</organism>
<dbReference type="RefSeq" id="XP_070902615.1">
    <property type="nucleotide sequence ID" value="XM_071039030.1"/>
</dbReference>
<sequence length="298" mass="33889">MASFMMTKLTMLLIKLLYDSRPFRLYKLGVFAYCLFVIQLLNENKKLLDALNETGCSSSLTIHSDSTRRRSEVQAKIAAECFRLDPMFGRQFILIWEAFMQSTGYARQVDFSCLDNYLTYRLGDVGARWAICMLGWGTGIHLTPDEERTIAPISDVAYAALALTNDLFSWEKELKSHLESKGQVPLVNAVHVVMASNNVTERTAKAVVKEEIRAHEEQFSLLRKQYMATTDRSQSVISWLQLLQDTMAGNMAWSLKTPRYSKTIQNPYKDHFKASTKDVISILGHYTGPVISDICDRS</sequence>
<keyword evidence="2" id="KW-1185">Reference proteome</keyword>
<evidence type="ECO:0000313" key="2">
    <source>
        <dbReference type="Proteomes" id="UP001610444"/>
    </source>
</evidence>
<dbReference type="Gene3D" id="1.10.600.10">
    <property type="entry name" value="Farnesyl Diphosphate Synthase"/>
    <property type="match status" value="1"/>
</dbReference>
<dbReference type="GeneID" id="98154194"/>
<proteinExistence type="predicted"/>